<reference evidence="1" key="1">
    <citation type="submission" date="2020-05" db="EMBL/GenBank/DDBJ databases">
        <title>Large-scale comparative analyses of tick genomes elucidate their genetic diversity and vector capacities.</title>
        <authorList>
            <person name="Jia N."/>
            <person name="Wang J."/>
            <person name="Shi W."/>
            <person name="Du L."/>
            <person name="Sun Y."/>
            <person name="Zhan W."/>
            <person name="Jiang J."/>
            <person name="Wang Q."/>
            <person name="Zhang B."/>
            <person name="Ji P."/>
            <person name="Sakyi L.B."/>
            <person name="Cui X."/>
            <person name="Yuan T."/>
            <person name="Jiang B."/>
            <person name="Yang W."/>
            <person name="Lam T.T.-Y."/>
            <person name="Chang Q."/>
            <person name="Ding S."/>
            <person name="Wang X."/>
            <person name="Zhu J."/>
            <person name="Ruan X."/>
            <person name="Zhao L."/>
            <person name="Wei J."/>
            <person name="Que T."/>
            <person name="Du C."/>
            <person name="Cheng J."/>
            <person name="Dai P."/>
            <person name="Han X."/>
            <person name="Huang E."/>
            <person name="Gao Y."/>
            <person name="Liu J."/>
            <person name="Shao H."/>
            <person name="Ye R."/>
            <person name="Li L."/>
            <person name="Wei W."/>
            <person name="Wang X."/>
            <person name="Wang C."/>
            <person name="Yang T."/>
            <person name="Huo Q."/>
            <person name="Li W."/>
            <person name="Guo W."/>
            <person name="Chen H."/>
            <person name="Zhou L."/>
            <person name="Ni X."/>
            <person name="Tian J."/>
            <person name="Zhou Y."/>
            <person name="Sheng Y."/>
            <person name="Liu T."/>
            <person name="Pan Y."/>
            <person name="Xia L."/>
            <person name="Li J."/>
            <person name="Zhao F."/>
            <person name="Cao W."/>
        </authorList>
    </citation>
    <scope>NUCLEOTIDE SEQUENCE</scope>
    <source>
        <strain evidence="1">Dsil-2018</strain>
    </source>
</reference>
<evidence type="ECO:0000313" key="1">
    <source>
        <dbReference type="EMBL" id="KAH7941219.1"/>
    </source>
</evidence>
<gene>
    <name evidence="1" type="ORF">HPB49_011139</name>
</gene>
<evidence type="ECO:0000313" key="2">
    <source>
        <dbReference type="Proteomes" id="UP000821865"/>
    </source>
</evidence>
<organism evidence="1 2">
    <name type="scientific">Dermacentor silvarum</name>
    <name type="common">Tick</name>
    <dbReference type="NCBI Taxonomy" id="543639"/>
    <lineage>
        <taxon>Eukaryota</taxon>
        <taxon>Metazoa</taxon>
        <taxon>Ecdysozoa</taxon>
        <taxon>Arthropoda</taxon>
        <taxon>Chelicerata</taxon>
        <taxon>Arachnida</taxon>
        <taxon>Acari</taxon>
        <taxon>Parasitiformes</taxon>
        <taxon>Ixodida</taxon>
        <taxon>Ixodoidea</taxon>
        <taxon>Ixodidae</taxon>
        <taxon>Rhipicephalinae</taxon>
        <taxon>Dermacentor</taxon>
    </lineage>
</organism>
<comment type="caution">
    <text evidence="1">The sequence shown here is derived from an EMBL/GenBank/DDBJ whole genome shotgun (WGS) entry which is preliminary data.</text>
</comment>
<proteinExistence type="predicted"/>
<dbReference type="Proteomes" id="UP000821865">
    <property type="component" value="Chromosome 7"/>
</dbReference>
<protein>
    <submittedName>
        <fullName evidence="1">Uncharacterized protein</fullName>
    </submittedName>
</protein>
<sequence>MASPMLGACLLRFAVSLHWQLRAEHKHENILSSPFSISTTLLMTVFGAGGNTAKQLFGALHLKECGDDKIDENFSSFLNGVSSYGPNVSFHMANGMYVDREIKVRNQYRLLLNTFYKANIESVDFRKNPEAARGEANAWVFKQTASKIKNLLPSGSVNNATVFMLVNALYFKGVWESPFKASYSKPGNFSVSLKKDVEVTMMRQEGKFKFAYVDDLSSIAVELPYKGGKCSMIIFLPYELEGLEFVEKKLSEPLLLSAFAQLSLGDVRLTLPKFKLDLRENLKHTLEGLGVKDLFTPKTADLSGIFETGKPWVSEIFHEAFLQVDEDGTEAAAATAEVGYNSAPPEPGLLTEIEVDHPFLFVIKDNDQDLLLFMGSFVEPANKK</sequence>
<accession>A0ACB8CES6</accession>
<dbReference type="EMBL" id="CM023476">
    <property type="protein sequence ID" value="KAH7941219.1"/>
    <property type="molecule type" value="Genomic_DNA"/>
</dbReference>
<keyword evidence="2" id="KW-1185">Reference proteome</keyword>
<name>A0ACB8CES6_DERSI</name>